<dbReference type="GO" id="GO:0005634">
    <property type="term" value="C:nucleus"/>
    <property type="evidence" value="ECO:0007669"/>
    <property type="project" value="TreeGrafter"/>
</dbReference>
<dbReference type="SUPFAM" id="SSF54768">
    <property type="entry name" value="dsRNA-binding domain-like"/>
    <property type="match status" value="2"/>
</dbReference>
<evidence type="ECO:0000256" key="1">
    <source>
        <dbReference type="ARBA" id="ARBA00022884"/>
    </source>
</evidence>
<dbReference type="PANTHER" id="PTHR46205">
    <property type="entry name" value="LOQUACIOUS, ISOFORM B"/>
    <property type="match status" value="1"/>
</dbReference>
<dbReference type="EMBL" id="OB660885">
    <property type="protein sequence ID" value="CAD7226662.1"/>
    <property type="molecule type" value="Genomic_DNA"/>
</dbReference>
<proteinExistence type="predicted"/>
<accession>A0A7R8WA92</accession>
<dbReference type="AlphaFoldDB" id="A0A7R8WA92"/>
<dbReference type="GO" id="GO:0016442">
    <property type="term" value="C:RISC complex"/>
    <property type="evidence" value="ECO:0007669"/>
    <property type="project" value="TreeGrafter"/>
</dbReference>
<dbReference type="GO" id="GO:0070578">
    <property type="term" value="C:RISC-loading complex"/>
    <property type="evidence" value="ECO:0007669"/>
    <property type="project" value="TreeGrafter"/>
</dbReference>
<dbReference type="GO" id="GO:0003725">
    <property type="term" value="F:double-stranded RNA binding"/>
    <property type="evidence" value="ECO:0007669"/>
    <property type="project" value="TreeGrafter"/>
</dbReference>
<dbReference type="GO" id="GO:0035197">
    <property type="term" value="F:siRNA binding"/>
    <property type="evidence" value="ECO:0007669"/>
    <property type="project" value="TreeGrafter"/>
</dbReference>
<dbReference type="Pfam" id="PF00035">
    <property type="entry name" value="dsrm"/>
    <property type="match status" value="2"/>
</dbReference>
<gene>
    <name evidence="2" type="ORF">CTOB1V02_LOCUS4578</name>
</gene>
<name>A0A7R8WA92_9CRUS</name>
<dbReference type="GO" id="GO:0030422">
    <property type="term" value="P:siRNA processing"/>
    <property type="evidence" value="ECO:0007669"/>
    <property type="project" value="TreeGrafter"/>
</dbReference>
<dbReference type="Gene3D" id="3.30.160.20">
    <property type="match status" value="2"/>
</dbReference>
<organism evidence="2">
    <name type="scientific">Cyprideis torosa</name>
    <dbReference type="NCBI Taxonomy" id="163714"/>
    <lineage>
        <taxon>Eukaryota</taxon>
        <taxon>Metazoa</taxon>
        <taxon>Ecdysozoa</taxon>
        <taxon>Arthropoda</taxon>
        <taxon>Crustacea</taxon>
        <taxon>Oligostraca</taxon>
        <taxon>Ostracoda</taxon>
        <taxon>Podocopa</taxon>
        <taxon>Podocopida</taxon>
        <taxon>Cytherocopina</taxon>
        <taxon>Cytheroidea</taxon>
        <taxon>Cytherideidae</taxon>
        <taxon>Cyprideis</taxon>
    </lineage>
</organism>
<reference evidence="2" key="1">
    <citation type="submission" date="2020-11" db="EMBL/GenBank/DDBJ databases">
        <authorList>
            <person name="Tran Van P."/>
        </authorList>
    </citation>
    <scope>NUCLEOTIDE SEQUENCE</scope>
</reference>
<keyword evidence="1" id="KW-0694">RNA-binding</keyword>
<dbReference type="OrthoDB" id="5961559at2759"/>
<dbReference type="PANTHER" id="PTHR46205:SF3">
    <property type="entry name" value="LOQUACIOUS, ISOFORM B"/>
    <property type="match status" value="1"/>
</dbReference>
<protein>
    <submittedName>
        <fullName evidence="2">Uncharacterized protein</fullName>
    </submittedName>
</protein>
<dbReference type="SMART" id="SM00358">
    <property type="entry name" value="DSRM"/>
    <property type="match status" value="2"/>
</dbReference>
<dbReference type="CDD" id="cd00048">
    <property type="entry name" value="DSRM_SF"/>
    <property type="match status" value="1"/>
</dbReference>
<dbReference type="InterPro" id="IPR014720">
    <property type="entry name" value="dsRBD_dom"/>
</dbReference>
<evidence type="ECO:0000313" key="2">
    <source>
        <dbReference type="EMBL" id="CAD7226662.1"/>
    </source>
</evidence>
<dbReference type="InterPro" id="IPR051247">
    <property type="entry name" value="RLC_Component"/>
</dbReference>
<sequence>MNRNYIGDLQVYCQQRGLPLPSYVDIPNTSGIGFSVECTLNNYKKVGNGTNKKQAKQMAASLMLELVEGDGFRRECTPSPQPRGVSPAAALANFSIRGPFDSSPRRSDGEPQLSPSDSDEERVTIKVRISKGTVRRLMRTDSLTPAFRLIPLYILGEHDFDVFDAVEIAPLSAKPLDVLDPHSSSVSQISEQPNMTSFSPESSARTSPSLNLISGSVGSEDQRILEIASRQKTNPIAALQEISASRKWKPPVYDELPSDGSGFHCRCCFLDSESIGSGPNKKAAKKEAAQATLSLFLNSRGLSDSGAPYKEASTSSQATLNPIMGPFQDPLAPMALSKVTAQASTFMSPSQAPTLGVADSDPQFSLLEQSGGPIDLVSSWEPRGYPGTRPVAGYLN</sequence>
<dbReference type="GO" id="GO:0005737">
    <property type="term" value="C:cytoplasm"/>
    <property type="evidence" value="ECO:0007669"/>
    <property type="project" value="TreeGrafter"/>
</dbReference>
<dbReference type="GO" id="GO:0070920">
    <property type="term" value="P:regulation of regulatory ncRNA processing"/>
    <property type="evidence" value="ECO:0007669"/>
    <property type="project" value="TreeGrafter"/>
</dbReference>
<dbReference type="PROSITE" id="PS50137">
    <property type="entry name" value="DS_RBD"/>
    <property type="match status" value="2"/>
</dbReference>